<dbReference type="PANTHER" id="PTHR12137:SF54">
    <property type="entry name" value="CARBOHYDRATE SULFOTRANSFERASE"/>
    <property type="match status" value="1"/>
</dbReference>
<keyword evidence="6 9" id="KW-0333">Golgi apparatus</keyword>
<comment type="subcellular location">
    <subcellularLocation>
        <location evidence="1 9">Golgi apparatus membrane</location>
        <topology evidence="1 9">Single-pass type II membrane protein</topology>
    </subcellularLocation>
</comment>
<dbReference type="GO" id="GO:0008146">
    <property type="term" value="F:sulfotransferase activity"/>
    <property type="evidence" value="ECO:0007669"/>
    <property type="project" value="InterPro"/>
</dbReference>
<evidence type="ECO:0000256" key="7">
    <source>
        <dbReference type="ARBA" id="ARBA00023136"/>
    </source>
</evidence>
<evidence type="ECO:0000256" key="3">
    <source>
        <dbReference type="ARBA" id="ARBA00022679"/>
    </source>
</evidence>
<evidence type="ECO:0000256" key="4">
    <source>
        <dbReference type="ARBA" id="ARBA00022692"/>
    </source>
</evidence>
<dbReference type="GO" id="GO:0016051">
    <property type="term" value="P:carbohydrate biosynthetic process"/>
    <property type="evidence" value="ECO:0007669"/>
    <property type="project" value="InterPro"/>
</dbReference>
<keyword evidence="9" id="KW-0735">Signal-anchor</keyword>
<dbReference type="InterPro" id="IPR005331">
    <property type="entry name" value="Sulfotransferase"/>
</dbReference>
<evidence type="ECO:0000256" key="8">
    <source>
        <dbReference type="ARBA" id="ARBA00023180"/>
    </source>
</evidence>
<dbReference type="Pfam" id="PF03567">
    <property type="entry name" value="Sulfotransfer_2"/>
    <property type="match status" value="1"/>
</dbReference>
<dbReference type="EMBL" id="GG666574">
    <property type="protein sequence ID" value="EEN53391.1"/>
    <property type="molecule type" value="Genomic_DNA"/>
</dbReference>
<evidence type="ECO:0000256" key="9">
    <source>
        <dbReference type="RuleBase" id="RU364020"/>
    </source>
</evidence>
<reference evidence="10" key="1">
    <citation type="journal article" date="2008" name="Nature">
        <title>The amphioxus genome and the evolution of the chordate karyotype.</title>
        <authorList>
            <consortium name="US DOE Joint Genome Institute (JGI-PGF)"/>
            <person name="Putnam N.H."/>
            <person name="Butts T."/>
            <person name="Ferrier D.E.K."/>
            <person name="Furlong R.F."/>
            <person name="Hellsten U."/>
            <person name="Kawashima T."/>
            <person name="Robinson-Rechavi M."/>
            <person name="Shoguchi E."/>
            <person name="Terry A."/>
            <person name="Yu J.-K."/>
            <person name="Benito-Gutierrez E.L."/>
            <person name="Dubchak I."/>
            <person name="Garcia-Fernandez J."/>
            <person name="Gibson-Brown J.J."/>
            <person name="Grigoriev I.V."/>
            <person name="Horton A.C."/>
            <person name="de Jong P.J."/>
            <person name="Jurka J."/>
            <person name="Kapitonov V.V."/>
            <person name="Kohara Y."/>
            <person name="Kuroki Y."/>
            <person name="Lindquist E."/>
            <person name="Lucas S."/>
            <person name="Osoegawa K."/>
            <person name="Pennacchio L.A."/>
            <person name="Salamov A.A."/>
            <person name="Satou Y."/>
            <person name="Sauka-Spengler T."/>
            <person name="Schmutz J."/>
            <person name="Shin-I T."/>
            <person name="Toyoda A."/>
            <person name="Bronner-Fraser M."/>
            <person name="Fujiyama A."/>
            <person name="Holland L.Z."/>
            <person name="Holland P.W.H."/>
            <person name="Satoh N."/>
            <person name="Rokhsar D.S."/>
        </authorList>
    </citation>
    <scope>NUCLEOTIDE SEQUENCE [LARGE SCALE GENOMIC DNA]</scope>
    <source>
        <strain evidence="10">S238N-H82</strain>
        <tissue evidence="10">Testes</tissue>
    </source>
</reference>
<organism>
    <name type="scientific">Branchiostoma floridae</name>
    <name type="common">Florida lancelet</name>
    <name type="synonym">Amphioxus</name>
    <dbReference type="NCBI Taxonomy" id="7739"/>
    <lineage>
        <taxon>Eukaryota</taxon>
        <taxon>Metazoa</taxon>
        <taxon>Chordata</taxon>
        <taxon>Cephalochordata</taxon>
        <taxon>Leptocardii</taxon>
        <taxon>Amphioxiformes</taxon>
        <taxon>Branchiostomatidae</taxon>
        <taxon>Branchiostoma</taxon>
    </lineage>
</organism>
<dbReference type="AlphaFoldDB" id="C3Z2Z0"/>
<keyword evidence="7 9" id="KW-0472">Membrane</keyword>
<dbReference type="PANTHER" id="PTHR12137">
    <property type="entry name" value="CARBOHYDRATE SULFOTRANSFERASE"/>
    <property type="match status" value="1"/>
</dbReference>
<dbReference type="STRING" id="7739.C3Z2Z0"/>
<gene>
    <name evidence="10" type="ORF">BRAFLDRAFT_66516</name>
</gene>
<dbReference type="InParanoid" id="C3Z2Z0"/>
<keyword evidence="5 9" id="KW-1133">Transmembrane helix</keyword>
<proteinExistence type="inferred from homology"/>
<evidence type="ECO:0000313" key="10">
    <source>
        <dbReference type="EMBL" id="EEN53391.1"/>
    </source>
</evidence>
<keyword evidence="3 9" id="KW-0808">Transferase</keyword>
<evidence type="ECO:0000256" key="2">
    <source>
        <dbReference type="ARBA" id="ARBA00006339"/>
    </source>
</evidence>
<evidence type="ECO:0000256" key="6">
    <source>
        <dbReference type="ARBA" id="ARBA00023034"/>
    </source>
</evidence>
<dbReference type="InterPro" id="IPR018011">
    <property type="entry name" value="Carb_sulfotrans_8-10"/>
</dbReference>
<evidence type="ECO:0000256" key="1">
    <source>
        <dbReference type="ARBA" id="ARBA00004323"/>
    </source>
</evidence>
<keyword evidence="4 9" id="KW-0812">Transmembrane</keyword>
<protein>
    <recommendedName>
        <fullName evidence="9">Carbohydrate sulfotransferase</fullName>
        <ecNumber evidence="9">2.8.2.-</ecNumber>
    </recommendedName>
</protein>
<comment type="similarity">
    <text evidence="2 9">Belongs to the sulfotransferase 2 family.</text>
</comment>
<feature type="transmembrane region" description="Helical" evidence="9">
    <location>
        <begin position="21"/>
        <end position="40"/>
    </location>
</feature>
<sequence length="376" mass="43627">MQGGVLSHASRQVFATMRASRIFLGATVVVSVVFLTVTYLEGWFRVSSAVTRAPARTRFLFSAGLDRRTADRAQGTQAGTSAGSAGRRVQLFILLRKEDNAEKIQRDRKTALERVCNVSLPELVPPLSTRQLGHLIVDDEHKMLYCFVPKVACTNWKRVMIKLRHPDIDKPQDISPRDAHETYFLPTLKRYSPEAIQYRLDNYFKFMFVRDPLERLLSAYINKFTMPYNLKFHRLYGTKIISRFRENPSNDSVQRGDDVMFKEFVQFLLDPQAHGPQLNEHWDHYFNLCHPCRIHYDVIGKYETLDQDVNYVLQRAGVANIVQFPPKPKKAQTSTSQLLDEYLDEIGPKEVLRLHNMYILDYLMFNYSLPNFPGER</sequence>
<evidence type="ECO:0000256" key="5">
    <source>
        <dbReference type="ARBA" id="ARBA00022989"/>
    </source>
</evidence>
<keyword evidence="8 9" id="KW-0325">Glycoprotein</keyword>
<dbReference type="eggNOG" id="KOG4651">
    <property type="taxonomic scope" value="Eukaryota"/>
</dbReference>
<accession>C3Z2Z0</accession>
<dbReference type="FunCoup" id="C3Z2Z0">
    <property type="interactions" value="3"/>
</dbReference>
<name>C3Z2Z0_BRAFL</name>
<dbReference type="GO" id="GO:0000139">
    <property type="term" value="C:Golgi membrane"/>
    <property type="evidence" value="ECO:0007669"/>
    <property type="project" value="UniProtKB-SubCell"/>
</dbReference>
<dbReference type="EC" id="2.8.2.-" evidence="9"/>
<keyword evidence="9" id="KW-0119">Carbohydrate metabolism</keyword>